<dbReference type="AlphaFoldDB" id="A0AAD4MDN1"/>
<evidence type="ECO:0000256" key="1">
    <source>
        <dbReference type="SAM" id="SignalP"/>
    </source>
</evidence>
<protein>
    <submittedName>
        <fullName evidence="2">Uncharacterized protein</fullName>
    </submittedName>
</protein>
<proteinExistence type="predicted"/>
<keyword evidence="1" id="KW-0732">Signal</keyword>
<feature type="chain" id="PRO_5042156868" evidence="1">
    <location>
        <begin position="26"/>
        <end position="84"/>
    </location>
</feature>
<accession>A0AAD4MDN1</accession>
<evidence type="ECO:0000313" key="3">
    <source>
        <dbReference type="Proteomes" id="UP001201812"/>
    </source>
</evidence>
<reference evidence="2" key="1">
    <citation type="submission" date="2022-01" db="EMBL/GenBank/DDBJ databases">
        <title>Genome Sequence Resource for Two Populations of Ditylenchus destructor, the Migratory Endoparasitic Phytonematode.</title>
        <authorList>
            <person name="Zhang H."/>
            <person name="Lin R."/>
            <person name="Xie B."/>
        </authorList>
    </citation>
    <scope>NUCLEOTIDE SEQUENCE</scope>
    <source>
        <strain evidence="2">BazhouSP</strain>
    </source>
</reference>
<name>A0AAD4MDN1_9BILA</name>
<gene>
    <name evidence="2" type="ORF">DdX_22378</name>
</gene>
<comment type="caution">
    <text evidence="2">The sequence shown here is derived from an EMBL/GenBank/DDBJ whole genome shotgun (WGS) entry which is preliminary data.</text>
</comment>
<sequence length="84" mass="9604">MSLFIVWMIPITVLLIFDLSSLIAASSSDEDCKECHYFAKSFQEGIKRTEKEYYGKSKSGEARFYDIMEQPCNSESEFIAALSK</sequence>
<dbReference type="Proteomes" id="UP001201812">
    <property type="component" value="Unassembled WGS sequence"/>
</dbReference>
<keyword evidence="3" id="KW-1185">Reference proteome</keyword>
<evidence type="ECO:0000313" key="2">
    <source>
        <dbReference type="EMBL" id="KAI1690627.1"/>
    </source>
</evidence>
<dbReference type="EMBL" id="JAKKPZ010001123">
    <property type="protein sequence ID" value="KAI1690627.1"/>
    <property type="molecule type" value="Genomic_DNA"/>
</dbReference>
<organism evidence="2 3">
    <name type="scientific">Ditylenchus destructor</name>
    <dbReference type="NCBI Taxonomy" id="166010"/>
    <lineage>
        <taxon>Eukaryota</taxon>
        <taxon>Metazoa</taxon>
        <taxon>Ecdysozoa</taxon>
        <taxon>Nematoda</taxon>
        <taxon>Chromadorea</taxon>
        <taxon>Rhabditida</taxon>
        <taxon>Tylenchina</taxon>
        <taxon>Tylenchomorpha</taxon>
        <taxon>Sphaerularioidea</taxon>
        <taxon>Anguinidae</taxon>
        <taxon>Anguininae</taxon>
        <taxon>Ditylenchus</taxon>
    </lineage>
</organism>
<feature type="signal peptide" evidence="1">
    <location>
        <begin position="1"/>
        <end position="25"/>
    </location>
</feature>